<reference evidence="1 2" key="1">
    <citation type="journal article" date="2016" name="Fungal Biol.">
        <title>The genome of Xylona heveae provides a window into fungal endophytism.</title>
        <authorList>
            <person name="Gazis R."/>
            <person name="Kuo A."/>
            <person name="Riley R."/>
            <person name="LaButti K."/>
            <person name="Lipzen A."/>
            <person name="Lin J."/>
            <person name="Amirebrahimi M."/>
            <person name="Hesse C.N."/>
            <person name="Spatafora J.W."/>
            <person name="Henrissat B."/>
            <person name="Hainaut M."/>
            <person name="Grigoriev I.V."/>
            <person name="Hibbett D.S."/>
        </authorList>
    </citation>
    <scope>NUCLEOTIDE SEQUENCE [LARGE SCALE GENOMIC DNA]</scope>
    <source>
        <strain evidence="1 2">TC161</strain>
    </source>
</reference>
<dbReference type="GeneID" id="28894238"/>
<dbReference type="InParanoid" id="A0A165JNY8"/>
<dbReference type="InterPro" id="IPR027417">
    <property type="entry name" value="P-loop_NTPase"/>
</dbReference>
<organism evidence="1 2">
    <name type="scientific">Xylona heveae (strain CBS 132557 / TC161)</name>
    <dbReference type="NCBI Taxonomy" id="1328760"/>
    <lineage>
        <taxon>Eukaryota</taxon>
        <taxon>Fungi</taxon>
        <taxon>Dikarya</taxon>
        <taxon>Ascomycota</taxon>
        <taxon>Pezizomycotina</taxon>
        <taxon>Xylonomycetes</taxon>
        <taxon>Xylonales</taxon>
        <taxon>Xylonaceae</taxon>
        <taxon>Xylona</taxon>
    </lineage>
</organism>
<dbReference type="EMBL" id="KV407454">
    <property type="protein sequence ID" value="KZF26466.1"/>
    <property type="molecule type" value="Genomic_DNA"/>
</dbReference>
<dbReference type="PROSITE" id="PS51257">
    <property type="entry name" value="PROKAR_LIPOPROTEIN"/>
    <property type="match status" value="1"/>
</dbReference>
<sequence length="106" mass="11544">MKMIVDYSSQTCSFRPGPSMSSFGTSCAAMNGIDMAVIERAEEFIRLAARGDDLVLACTGLTEQEELEVEAADEIARMFLELDLPDPATEECQTVRVMLESIVTGS</sequence>
<proteinExistence type="predicted"/>
<gene>
    <name evidence="1" type="ORF">L228DRAFT_13019</name>
</gene>
<dbReference type="OrthoDB" id="29596at2759"/>
<evidence type="ECO:0000313" key="2">
    <source>
        <dbReference type="Proteomes" id="UP000076632"/>
    </source>
</evidence>
<keyword evidence="2" id="KW-1185">Reference proteome</keyword>
<dbReference type="OMA" id="MNGIDMA"/>
<accession>A0A165JNY8</accession>
<protein>
    <submittedName>
        <fullName evidence="1">Uncharacterized protein</fullName>
    </submittedName>
</protein>
<dbReference type="Proteomes" id="UP000076632">
    <property type="component" value="Unassembled WGS sequence"/>
</dbReference>
<dbReference type="Gene3D" id="3.40.50.300">
    <property type="entry name" value="P-loop containing nucleotide triphosphate hydrolases"/>
    <property type="match status" value="1"/>
</dbReference>
<dbReference type="AlphaFoldDB" id="A0A165JNY8"/>
<name>A0A165JNY8_XYLHT</name>
<evidence type="ECO:0000313" key="1">
    <source>
        <dbReference type="EMBL" id="KZF26466.1"/>
    </source>
</evidence>
<dbReference type="STRING" id="1328760.A0A165JNY8"/>
<dbReference type="RefSeq" id="XP_018192021.1">
    <property type="nucleotide sequence ID" value="XM_018329101.1"/>
</dbReference>